<gene>
    <name evidence="4" type="ORF">SAMN02745202_01915</name>
</gene>
<dbReference type="Proteomes" id="UP000190065">
    <property type="component" value="Unassembled WGS sequence"/>
</dbReference>
<protein>
    <submittedName>
        <fullName evidence="4">Outer membrane protein beta-barrel domain-containing protein</fullName>
    </submittedName>
</protein>
<evidence type="ECO:0000313" key="4">
    <source>
        <dbReference type="EMBL" id="SKA06112.1"/>
    </source>
</evidence>
<reference evidence="4 5" key="1">
    <citation type="submission" date="2017-02" db="EMBL/GenBank/DDBJ databases">
        <authorList>
            <person name="Peterson S.W."/>
        </authorList>
    </citation>
    <scope>NUCLEOTIDE SEQUENCE [LARGE SCALE GENOMIC DNA]</scope>
    <source>
        <strain evidence="4 5">ATCC 43324</strain>
    </source>
</reference>
<name>A0A1T4QQS8_9BACT</name>
<dbReference type="STRING" id="28136.SAMN02745202_01915"/>
<dbReference type="AlphaFoldDB" id="A0A1T4QQS8"/>
<dbReference type="eggNOG" id="COG3637">
    <property type="taxonomic scope" value="Bacteria"/>
</dbReference>
<proteinExistence type="predicted"/>
<dbReference type="RefSeq" id="WP_025070485.1">
    <property type="nucleotide sequence ID" value="NZ_FUXK01000024.1"/>
</dbReference>
<evidence type="ECO:0000313" key="5">
    <source>
        <dbReference type="Proteomes" id="UP000190065"/>
    </source>
</evidence>
<dbReference type="EMBL" id="FUXK01000024">
    <property type="protein sequence ID" value="SKA06112.1"/>
    <property type="molecule type" value="Genomic_DNA"/>
</dbReference>
<feature type="domain" description="Outer membrane protein beta-barrel" evidence="3">
    <location>
        <begin position="6"/>
        <end position="175"/>
    </location>
</feature>
<evidence type="ECO:0000256" key="1">
    <source>
        <dbReference type="ARBA" id="ARBA00022729"/>
    </source>
</evidence>
<evidence type="ECO:0000259" key="3">
    <source>
        <dbReference type="Pfam" id="PF13505"/>
    </source>
</evidence>
<feature type="signal peptide" evidence="2">
    <location>
        <begin position="1"/>
        <end position="20"/>
    </location>
</feature>
<evidence type="ECO:0000256" key="2">
    <source>
        <dbReference type="SAM" id="SignalP"/>
    </source>
</evidence>
<keyword evidence="1 2" id="KW-0732">Signal</keyword>
<dbReference type="InterPro" id="IPR027385">
    <property type="entry name" value="Beta-barrel_OMP"/>
</dbReference>
<accession>A0A1T4QQS8</accession>
<feature type="chain" id="PRO_5010582828" evidence="2">
    <location>
        <begin position="21"/>
        <end position="175"/>
    </location>
</feature>
<sequence length="175" mass="19102">MKKILMTMVAALGLAISANAQVYVGGGFAVQGHDNGNDTYTTYKFLPEVGYNLNDNWAVGTVFGWQGATKNGRKAFEVSPYARFTPVHTKFINLFVDGGFGYEHEYGNNRAGVDNWSAGVRPGVAVNLNERLSFVSHVGFLGWSQSKVSGATNKTSEYGLNLDGNDISFSLYYNF</sequence>
<dbReference type="Pfam" id="PF13505">
    <property type="entry name" value="OMP_b-brl"/>
    <property type="match status" value="1"/>
</dbReference>
<organism evidence="4 5">
    <name type="scientific">Segatella oulorum</name>
    <dbReference type="NCBI Taxonomy" id="28136"/>
    <lineage>
        <taxon>Bacteria</taxon>
        <taxon>Pseudomonadati</taxon>
        <taxon>Bacteroidota</taxon>
        <taxon>Bacteroidia</taxon>
        <taxon>Bacteroidales</taxon>
        <taxon>Prevotellaceae</taxon>
        <taxon>Segatella</taxon>
    </lineage>
</organism>